<dbReference type="GO" id="GO:0003977">
    <property type="term" value="F:UDP-N-acetylglucosamine diphosphorylase activity"/>
    <property type="evidence" value="ECO:0007669"/>
    <property type="project" value="UniProtKB-UniRule"/>
</dbReference>
<dbReference type="InterPro" id="IPR018357">
    <property type="entry name" value="Hexapep_transf_CS"/>
</dbReference>
<protein>
    <recommendedName>
        <fullName evidence="18">Bifunctional protein GlmU</fullName>
    </recommendedName>
    <domain>
        <recommendedName>
            <fullName evidence="18">UDP-N-acetylglucosamine pyrophosphorylase</fullName>
            <ecNumber evidence="18">2.7.7.23</ecNumber>
        </recommendedName>
        <alternativeName>
            <fullName evidence="18">N-acetylglucosamine-1-phosphate uridyltransferase</fullName>
        </alternativeName>
    </domain>
    <domain>
        <recommendedName>
            <fullName evidence="18">Glucosamine-1-phosphate N-acetyltransferase</fullName>
            <ecNumber evidence="18">2.3.1.157</ecNumber>
        </recommendedName>
    </domain>
</protein>
<comment type="pathway">
    <text evidence="18">Nucleotide-sugar biosynthesis; UDP-N-acetyl-alpha-D-glucosamine biosynthesis; UDP-N-acetyl-alpha-D-glucosamine from N-acetyl-alpha-D-glucosamine 1-phosphate: step 1/1.</text>
</comment>
<feature type="binding site" evidence="18">
    <location>
        <position position="349"/>
    </location>
    <ligand>
        <name>UDP-N-acetyl-alpha-D-glucosamine</name>
        <dbReference type="ChEBI" id="CHEBI:57705"/>
    </ligand>
</feature>
<comment type="catalytic activity">
    <reaction evidence="16 18">
        <text>N-acetyl-alpha-D-glucosamine 1-phosphate + UTP + H(+) = UDP-N-acetyl-alpha-D-glucosamine + diphosphate</text>
        <dbReference type="Rhea" id="RHEA:13509"/>
        <dbReference type="ChEBI" id="CHEBI:15378"/>
        <dbReference type="ChEBI" id="CHEBI:33019"/>
        <dbReference type="ChEBI" id="CHEBI:46398"/>
        <dbReference type="ChEBI" id="CHEBI:57705"/>
        <dbReference type="ChEBI" id="CHEBI:57776"/>
        <dbReference type="EC" id="2.7.7.23"/>
    </reaction>
</comment>
<feature type="binding site" evidence="18">
    <location>
        <position position="378"/>
    </location>
    <ligand>
        <name>acetyl-CoA</name>
        <dbReference type="ChEBI" id="CHEBI:57288"/>
    </ligand>
</feature>
<evidence type="ECO:0000256" key="19">
    <source>
        <dbReference type="SAM" id="MobiDB-lite"/>
    </source>
</evidence>
<feature type="compositionally biased region" description="Basic and acidic residues" evidence="19">
    <location>
        <begin position="439"/>
        <end position="461"/>
    </location>
</feature>
<dbReference type="AlphaFoldDB" id="A0A2T2X2P3"/>
<dbReference type="GO" id="GO:0009245">
    <property type="term" value="P:lipid A biosynthetic process"/>
    <property type="evidence" value="ECO:0007669"/>
    <property type="project" value="UniProtKB-UniRule"/>
</dbReference>
<keyword evidence="13 18" id="KW-0012">Acyltransferase</keyword>
<comment type="similarity">
    <text evidence="3 18">In the N-terminal section; belongs to the N-acetylglucosamine-1-phosphate uridyltransferase family.</text>
</comment>
<keyword evidence="11 18" id="KW-0573">Peptidoglycan synthesis</keyword>
<keyword evidence="7 18" id="KW-0479">Metal-binding</keyword>
<dbReference type="InterPro" id="IPR038009">
    <property type="entry name" value="GlmU_C_LbH"/>
</dbReference>
<feature type="binding site" evidence="18">
    <location>
        <position position="375"/>
    </location>
    <ligand>
        <name>UDP-N-acetyl-alpha-D-glucosamine</name>
        <dbReference type="ChEBI" id="CHEBI:57705"/>
    </ligand>
</feature>
<evidence type="ECO:0000256" key="1">
    <source>
        <dbReference type="ARBA" id="ARBA00004496"/>
    </source>
</evidence>
<dbReference type="GO" id="GO:0005737">
    <property type="term" value="C:cytoplasm"/>
    <property type="evidence" value="ECO:0007669"/>
    <property type="project" value="UniProtKB-SubCell"/>
</dbReference>
<dbReference type="UniPathway" id="UPA00973"/>
<comment type="pathway">
    <text evidence="18">Bacterial outer membrane biogenesis; LPS lipid A biosynthesis.</text>
</comment>
<dbReference type="GO" id="GO:0000902">
    <property type="term" value="P:cell morphogenesis"/>
    <property type="evidence" value="ECO:0007669"/>
    <property type="project" value="UniProtKB-UniRule"/>
</dbReference>
<accession>A0A2T2X2P3</accession>
<evidence type="ECO:0000256" key="7">
    <source>
        <dbReference type="ARBA" id="ARBA00022723"/>
    </source>
</evidence>
<evidence type="ECO:0000256" key="13">
    <source>
        <dbReference type="ARBA" id="ARBA00023315"/>
    </source>
</evidence>
<evidence type="ECO:0000256" key="6">
    <source>
        <dbReference type="ARBA" id="ARBA00022695"/>
    </source>
</evidence>
<dbReference type="GO" id="GO:0019134">
    <property type="term" value="F:glucosamine-1-phosphate N-acetyltransferase activity"/>
    <property type="evidence" value="ECO:0007669"/>
    <property type="project" value="UniProtKB-UniRule"/>
</dbReference>
<feature type="binding site" evidence="18">
    <location>
        <position position="226"/>
    </location>
    <ligand>
        <name>Mg(2+)</name>
        <dbReference type="ChEBI" id="CHEBI:18420"/>
    </ligand>
</feature>
<feature type="binding site" evidence="18">
    <location>
        <begin position="384"/>
        <end position="385"/>
    </location>
    <ligand>
        <name>acetyl-CoA</name>
        <dbReference type="ChEBI" id="CHEBI:57288"/>
    </ligand>
</feature>
<dbReference type="PANTHER" id="PTHR43584">
    <property type="entry name" value="NUCLEOTIDYL TRANSFERASE"/>
    <property type="match status" value="1"/>
</dbReference>
<feature type="binding site" evidence="18">
    <location>
        <position position="155"/>
    </location>
    <ligand>
        <name>UDP-N-acetyl-alpha-D-glucosamine</name>
        <dbReference type="ChEBI" id="CHEBI:57705"/>
    </ligand>
</feature>
<evidence type="ECO:0000256" key="10">
    <source>
        <dbReference type="ARBA" id="ARBA00022960"/>
    </source>
</evidence>
<dbReference type="PROSITE" id="PS00101">
    <property type="entry name" value="HEXAPEP_TRANSFERASES"/>
    <property type="match status" value="1"/>
</dbReference>
<comment type="caution">
    <text evidence="21">The sequence shown here is derived from an EMBL/GenBank/DDBJ whole genome shotgun (WGS) entry which is preliminary data.</text>
</comment>
<dbReference type="Proteomes" id="UP000242972">
    <property type="component" value="Unassembled WGS sequence"/>
</dbReference>
<dbReference type="InterPro" id="IPR005882">
    <property type="entry name" value="Bifunctional_GlmU"/>
</dbReference>
<dbReference type="SUPFAM" id="SSF53448">
    <property type="entry name" value="Nucleotide-diphospho-sugar transferases"/>
    <property type="match status" value="1"/>
</dbReference>
<reference evidence="21 22" key="1">
    <citation type="journal article" date="2014" name="BMC Genomics">
        <title>Comparison of environmental and isolate Sulfobacillus genomes reveals diverse carbon, sulfur, nitrogen, and hydrogen metabolisms.</title>
        <authorList>
            <person name="Justice N.B."/>
            <person name="Norman A."/>
            <person name="Brown C.T."/>
            <person name="Singh A."/>
            <person name="Thomas B.C."/>
            <person name="Banfield J.F."/>
        </authorList>
    </citation>
    <scope>NUCLEOTIDE SEQUENCE [LARGE SCALE GENOMIC DNA]</scope>
    <source>
        <strain evidence="21">AMDSBA4</strain>
    </source>
</reference>
<sequence>MGDTMPVILAAGRGTRMHSSIAKALHELGGVPLVEHVVRAVHQSGLGRPYVVVGYQAERVEEALEGKADFVNQPEMHGTGDAVLRALEVMPSSVENLLVLVGDCPLIPPGLIQDLVQQHQQRSAAATIVTTYMDDPKGYGRIVRNQEGTLQAIVEEMDADAQARNIREINTGIGVWRTSRLREVLEQLPWHNGERYLTEAVSVLLQNGDEVSTLLFPQSSLVMGINTRRELAMAEARLRQLTLDRLFDQGVTIVDPGSTYVDADVEVGQDTVLYPMTFLRGKTKIGRECHIGPMATVVSSRIGDGVTVDRSVVEQSALASRCSVGPFSHLRAGTYLDHNVKIGNFVELKNTRVGIGTKAGHHSYLGDATIGSRVNIGAGTVIVNYDGQTKHPTFIGDEAFVGCNANLVAPVEIGAGAYVAAGSTVTQNVPPGGLAIARSRQEVKPGWAKERKQRQKDTTRS</sequence>
<dbReference type="GO" id="GO:0006048">
    <property type="term" value="P:UDP-N-acetylglucosamine biosynthetic process"/>
    <property type="evidence" value="ECO:0007669"/>
    <property type="project" value="UniProtKB-UniPathway"/>
</dbReference>
<evidence type="ECO:0000256" key="15">
    <source>
        <dbReference type="ARBA" id="ARBA00048247"/>
    </source>
</evidence>
<dbReference type="InterPro" id="IPR001451">
    <property type="entry name" value="Hexapep"/>
</dbReference>
<evidence type="ECO:0000313" key="21">
    <source>
        <dbReference type="EMBL" id="PSR28726.1"/>
    </source>
</evidence>
<comment type="function">
    <text evidence="17 18">Catalyzes the last two sequential reactions in the de novo biosynthetic pathway for UDP-N-acetylglucosamine (UDP-GlcNAc). The C-terminal domain catalyzes the transfer of acetyl group from acetyl coenzyme A to glucosamine-1-phosphate (GlcN-1-P) to produce N-acetylglucosamine-1-phosphate (GlcNAc-1-P), which is converted into UDP-GlcNAc by the transfer of uridine 5-monophosphate (from uridine 5-triphosphate), a reaction catalyzed by the N-terminal domain.</text>
</comment>
<dbReference type="GO" id="GO:0071555">
    <property type="term" value="P:cell wall organization"/>
    <property type="evidence" value="ECO:0007669"/>
    <property type="project" value="UniProtKB-KW"/>
</dbReference>
<evidence type="ECO:0000256" key="5">
    <source>
        <dbReference type="ARBA" id="ARBA00022679"/>
    </source>
</evidence>
<feature type="binding site" evidence="18">
    <location>
        <begin position="9"/>
        <end position="12"/>
    </location>
    <ligand>
        <name>UDP-N-acetyl-alpha-D-glucosamine</name>
        <dbReference type="ChEBI" id="CHEBI:57705"/>
    </ligand>
</feature>
<dbReference type="InterPro" id="IPR025877">
    <property type="entry name" value="MobA-like_NTP_Trfase"/>
</dbReference>
<evidence type="ECO:0000256" key="8">
    <source>
        <dbReference type="ARBA" id="ARBA00022737"/>
    </source>
</evidence>
<feature type="binding site" evidence="18">
    <location>
        <position position="421"/>
    </location>
    <ligand>
        <name>acetyl-CoA</name>
        <dbReference type="ChEBI" id="CHEBI:57288"/>
    </ligand>
</feature>
<feature type="binding site" evidence="18">
    <location>
        <position position="140"/>
    </location>
    <ligand>
        <name>UDP-N-acetyl-alpha-D-glucosamine</name>
        <dbReference type="ChEBI" id="CHEBI:57705"/>
    </ligand>
</feature>
<feature type="binding site" evidence="18">
    <location>
        <position position="364"/>
    </location>
    <ligand>
        <name>UDP-N-acetyl-alpha-D-glucosamine</name>
        <dbReference type="ChEBI" id="CHEBI:57705"/>
    </ligand>
</feature>
<feature type="binding site" evidence="18">
    <location>
        <position position="23"/>
    </location>
    <ligand>
        <name>UDP-N-acetyl-alpha-D-glucosamine</name>
        <dbReference type="ChEBI" id="CHEBI:57705"/>
    </ligand>
</feature>
<dbReference type="GO" id="GO:0009252">
    <property type="term" value="P:peptidoglycan biosynthetic process"/>
    <property type="evidence" value="ECO:0007669"/>
    <property type="project" value="UniProtKB-UniRule"/>
</dbReference>
<dbReference type="NCBIfam" id="TIGR01173">
    <property type="entry name" value="glmU"/>
    <property type="match status" value="1"/>
</dbReference>
<feature type="active site" description="Proton acceptor" evidence="18">
    <location>
        <position position="361"/>
    </location>
</feature>
<keyword evidence="9 18" id="KW-0460">Magnesium</keyword>
<dbReference type="EC" id="2.7.7.23" evidence="18"/>
<comment type="subcellular location">
    <subcellularLocation>
        <location evidence="1 18">Cytoplasm</location>
    </subcellularLocation>
</comment>
<organism evidence="21 22">
    <name type="scientific">Sulfobacillus benefaciens</name>
    <dbReference type="NCBI Taxonomy" id="453960"/>
    <lineage>
        <taxon>Bacteria</taxon>
        <taxon>Bacillati</taxon>
        <taxon>Bacillota</taxon>
        <taxon>Clostridia</taxon>
        <taxon>Eubacteriales</taxon>
        <taxon>Clostridiales Family XVII. Incertae Sedis</taxon>
        <taxon>Sulfobacillus</taxon>
    </lineage>
</organism>
<keyword evidence="4 18" id="KW-0963">Cytoplasm</keyword>
<proteinExistence type="inferred from homology"/>
<feature type="binding site" evidence="18">
    <location>
        <position position="438"/>
    </location>
    <ligand>
        <name>acetyl-CoA</name>
        <dbReference type="ChEBI" id="CHEBI:57288"/>
    </ligand>
</feature>
<feature type="binding site" evidence="18">
    <location>
        <position position="103"/>
    </location>
    <ligand>
        <name>Mg(2+)</name>
        <dbReference type="ChEBI" id="CHEBI:18420"/>
    </ligand>
</feature>
<dbReference type="Gene3D" id="3.90.550.10">
    <property type="entry name" value="Spore Coat Polysaccharide Biosynthesis Protein SpsA, Chain A"/>
    <property type="match status" value="1"/>
</dbReference>
<feature type="region of interest" description="Disordered" evidence="19">
    <location>
        <begin position="438"/>
        <end position="461"/>
    </location>
</feature>
<dbReference type="InterPro" id="IPR029044">
    <property type="entry name" value="Nucleotide-diphossugar_trans"/>
</dbReference>
<comment type="cofactor">
    <cofactor evidence="18">
        <name>Mg(2+)</name>
        <dbReference type="ChEBI" id="CHEBI:18420"/>
    </cofactor>
    <text evidence="18">Binds 1 Mg(2+) ion per subunit.</text>
</comment>
<dbReference type="UniPathway" id="UPA00113">
    <property type="reaction ID" value="UER00532"/>
</dbReference>
<evidence type="ECO:0000256" key="17">
    <source>
        <dbReference type="ARBA" id="ARBA00049628"/>
    </source>
</evidence>
<dbReference type="CDD" id="cd03353">
    <property type="entry name" value="LbH_GlmU_C"/>
    <property type="match status" value="1"/>
</dbReference>
<keyword evidence="6 18" id="KW-0548">Nucleotidyltransferase</keyword>
<feature type="binding site" evidence="18">
    <location>
        <position position="73"/>
    </location>
    <ligand>
        <name>UDP-N-acetyl-alpha-D-glucosamine</name>
        <dbReference type="ChEBI" id="CHEBI:57705"/>
    </ligand>
</feature>
<dbReference type="Pfam" id="PF12804">
    <property type="entry name" value="NTP_transf_3"/>
    <property type="match status" value="1"/>
</dbReference>
<feature type="region of interest" description="N-acetyltransferase" evidence="18">
    <location>
        <begin position="250"/>
        <end position="461"/>
    </location>
</feature>
<dbReference type="EC" id="2.3.1.157" evidence="18"/>
<keyword evidence="14 18" id="KW-0961">Cell wall biogenesis/degradation</keyword>
<dbReference type="GO" id="GO:0000287">
    <property type="term" value="F:magnesium ion binding"/>
    <property type="evidence" value="ECO:0007669"/>
    <property type="project" value="UniProtKB-UniRule"/>
</dbReference>
<dbReference type="HAMAP" id="MF_01631">
    <property type="entry name" value="GlmU"/>
    <property type="match status" value="1"/>
</dbReference>
<evidence type="ECO:0000256" key="18">
    <source>
        <dbReference type="HAMAP-Rule" id="MF_01631"/>
    </source>
</evidence>
<dbReference type="SUPFAM" id="SSF51161">
    <property type="entry name" value="Trimeric LpxA-like enzymes"/>
    <property type="match status" value="1"/>
</dbReference>
<feature type="region of interest" description="Pyrophosphorylase" evidence="18">
    <location>
        <begin position="1"/>
        <end position="228"/>
    </location>
</feature>
<feature type="binding site" evidence="18">
    <location>
        <position position="226"/>
    </location>
    <ligand>
        <name>UDP-N-acetyl-alpha-D-glucosamine</name>
        <dbReference type="ChEBI" id="CHEBI:57705"/>
    </ligand>
</feature>
<evidence type="ECO:0000256" key="4">
    <source>
        <dbReference type="ARBA" id="ARBA00022490"/>
    </source>
</evidence>
<dbReference type="GO" id="GO:0008360">
    <property type="term" value="P:regulation of cell shape"/>
    <property type="evidence" value="ECO:0007669"/>
    <property type="project" value="UniProtKB-KW"/>
</dbReference>
<comment type="similarity">
    <text evidence="2 18">In the C-terminal section; belongs to the transferase hexapeptide repeat family.</text>
</comment>
<evidence type="ECO:0000256" key="3">
    <source>
        <dbReference type="ARBA" id="ARBA00007947"/>
    </source>
</evidence>
<dbReference type="EMBL" id="PXYW01000095">
    <property type="protein sequence ID" value="PSR28726.1"/>
    <property type="molecule type" value="Genomic_DNA"/>
</dbReference>
<comment type="caution">
    <text evidence="18">Lacks conserved residue(s) required for the propagation of feature annotation.</text>
</comment>
<comment type="pathway">
    <text evidence="18">Nucleotide-sugar biosynthesis; UDP-N-acetyl-alpha-D-glucosamine biosynthesis; N-acetyl-alpha-D-glucosamine 1-phosphate from alpha-D-glucosamine 6-phosphate (route II): step 2/2.</text>
</comment>
<evidence type="ECO:0000256" key="12">
    <source>
        <dbReference type="ARBA" id="ARBA00023268"/>
    </source>
</evidence>
<dbReference type="PANTHER" id="PTHR43584:SF3">
    <property type="entry name" value="BIFUNCTIONAL PROTEIN GLMU"/>
    <property type="match status" value="1"/>
</dbReference>
<gene>
    <name evidence="18 21" type="primary">glmU</name>
    <name evidence="21" type="ORF">C7B46_18915</name>
</gene>
<dbReference type="Pfam" id="PF00132">
    <property type="entry name" value="Hexapep"/>
    <property type="match status" value="1"/>
</dbReference>
<evidence type="ECO:0000256" key="11">
    <source>
        <dbReference type="ARBA" id="ARBA00022984"/>
    </source>
</evidence>
<evidence type="ECO:0000256" key="9">
    <source>
        <dbReference type="ARBA" id="ARBA00022842"/>
    </source>
</evidence>
<dbReference type="Gene3D" id="2.160.10.10">
    <property type="entry name" value="Hexapeptide repeat proteins"/>
    <property type="match status" value="1"/>
</dbReference>
<feature type="binding site" evidence="18">
    <location>
        <position position="170"/>
    </location>
    <ligand>
        <name>UDP-N-acetyl-alpha-D-glucosamine</name>
        <dbReference type="ChEBI" id="CHEBI:57705"/>
    </ligand>
</feature>
<comment type="subunit">
    <text evidence="18">Homotrimer.</text>
</comment>
<evidence type="ECO:0000256" key="2">
    <source>
        <dbReference type="ARBA" id="ARBA00007707"/>
    </source>
</evidence>
<evidence type="ECO:0000313" key="22">
    <source>
        <dbReference type="Proteomes" id="UP000242972"/>
    </source>
</evidence>
<keyword evidence="8 18" id="KW-0677">Repeat</keyword>
<evidence type="ECO:0000256" key="16">
    <source>
        <dbReference type="ARBA" id="ARBA00048493"/>
    </source>
</evidence>
<feature type="region of interest" description="Linker" evidence="18">
    <location>
        <begin position="229"/>
        <end position="249"/>
    </location>
</feature>
<comment type="catalytic activity">
    <reaction evidence="15 18">
        <text>alpha-D-glucosamine 1-phosphate + acetyl-CoA = N-acetyl-alpha-D-glucosamine 1-phosphate + CoA + H(+)</text>
        <dbReference type="Rhea" id="RHEA:13725"/>
        <dbReference type="ChEBI" id="CHEBI:15378"/>
        <dbReference type="ChEBI" id="CHEBI:57287"/>
        <dbReference type="ChEBI" id="CHEBI:57288"/>
        <dbReference type="ChEBI" id="CHEBI:57776"/>
        <dbReference type="ChEBI" id="CHEBI:58516"/>
        <dbReference type="EC" id="2.3.1.157"/>
    </reaction>
</comment>
<name>A0A2T2X2P3_9FIRM</name>
<dbReference type="InterPro" id="IPR011004">
    <property type="entry name" value="Trimer_LpxA-like_sf"/>
</dbReference>
<feature type="domain" description="MobA-like NTP transferase" evidence="20">
    <location>
        <begin position="7"/>
        <end position="131"/>
    </location>
</feature>
<evidence type="ECO:0000259" key="20">
    <source>
        <dbReference type="Pfam" id="PF12804"/>
    </source>
</evidence>
<feature type="binding site" evidence="18">
    <location>
        <begin position="78"/>
        <end position="79"/>
    </location>
    <ligand>
        <name>UDP-N-acetyl-alpha-D-glucosamine</name>
        <dbReference type="ChEBI" id="CHEBI:57705"/>
    </ligand>
</feature>
<keyword evidence="10 18" id="KW-0133">Cell shape</keyword>
<keyword evidence="5 18" id="KW-0808">Transferase</keyword>
<dbReference type="CDD" id="cd02540">
    <property type="entry name" value="GT2_GlmU_N_bac"/>
    <property type="match status" value="1"/>
</dbReference>
<dbReference type="InterPro" id="IPR050065">
    <property type="entry name" value="GlmU-like"/>
</dbReference>
<dbReference type="GO" id="GO:0016020">
    <property type="term" value="C:membrane"/>
    <property type="evidence" value="ECO:0007669"/>
    <property type="project" value="GOC"/>
</dbReference>
<evidence type="ECO:0000256" key="14">
    <source>
        <dbReference type="ARBA" id="ARBA00023316"/>
    </source>
</evidence>
<keyword evidence="12 18" id="KW-0511">Multifunctional enzyme</keyword>
<feature type="binding site" evidence="18">
    <location>
        <position position="331"/>
    </location>
    <ligand>
        <name>UDP-N-acetyl-alpha-D-glucosamine</name>
        <dbReference type="ChEBI" id="CHEBI:57705"/>
    </ligand>
</feature>